<dbReference type="AlphaFoldDB" id="A0A0R1MEG7"/>
<evidence type="ECO:0000313" key="5">
    <source>
        <dbReference type="EMBL" id="KRL02715.1"/>
    </source>
</evidence>
<name>A0A0R1MEG7_9LACO</name>
<keyword evidence="3" id="KW-0067">ATP-binding</keyword>
<gene>
    <name evidence="5" type="ORF">FC81_GL000603</name>
</gene>
<dbReference type="RefSeq" id="WP_057742724.1">
    <property type="nucleotide sequence ID" value="NZ_AZEF01000010.1"/>
</dbReference>
<sequence>MFKDQVDEILQKAIRRRASDILFLPKEGQYVLKFNIMGVAREVAQLPLAYGLQIINYLKFKADMALSEHRRPQVGAYLLEDKDNKKVFGRFSSIGDFLGHESLVIRLIYQETNVNESYFFPEQLQRMQAACAQKGLILFSGPVGSGKTSTMYNLVRSLEKGQVMCIEDPVEIYEPAFLQVQVNEKAKMSYAELIKASLRHRPDVFIVGEIRDPETAQIVITAALSGHLILSTVHAQNAWGVVRRLLDLGVSPTDLQQTLQIIVYQRLLPTREGRIKALFEELGVSEIPWDKLEKVTVRQMTPEWRKKLEKCFYNKWISEETLHKYLKG</sequence>
<dbReference type="OrthoDB" id="9808272at2"/>
<dbReference type="PANTHER" id="PTHR30258:SF2">
    <property type="entry name" value="COMG OPERON PROTEIN 1"/>
    <property type="match status" value="1"/>
</dbReference>
<dbReference type="SUPFAM" id="SSF52540">
    <property type="entry name" value="P-loop containing nucleoside triphosphate hydrolases"/>
    <property type="match status" value="1"/>
</dbReference>
<protein>
    <submittedName>
        <fullName evidence="5">Comg operon protein 1</fullName>
    </submittedName>
</protein>
<reference evidence="5 6" key="1">
    <citation type="journal article" date="2015" name="Genome Announc.">
        <title>Expanding the biotechnology potential of lactobacilli through comparative genomics of 213 strains and associated genera.</title>
        <authorList>
            <person name="Sun Z."/>
            <person name="Harris H.M."/>
            <person name="McCann A."/>
            <person name="Guo C."/>
            <person name="Argimon S."/>
            <person name="Zhang W."/>
            <person name="Yang X."/>
            <person name="Jeffery I.B."/>
            <person name="Cooney J.C."/>
            <person name="Kagawa T.F."/>
            <person name="Liu W."/>
            <person name="Song Y."/>
            <person name="Salvetti E."/>
            <person name="Wrobel A."/>
            <person name="Rasinkangas P."/>
            <person name="Parkhill J."/>
            <person name="Rea M.C."/>
            <person name="O'Sullivan O."/>
            <person name="Ritari J."/>
            <person name="Douillard F.P."/>
            <person name="Paul Ross R."/>
            <person name="Yang R."/>
            <person name="Briner A.E."/>
            <person name="Felis G.E."/>
            <person name="de Vos W.M."/>
            <person name="Barrangou R."/>
            <person name="Klaenhammer T.R."/>
            <person name="Caufield P.W."/>
            <person name="Cui Y."/>
            <person name="Zhang H."/>
            <person name="O'Toole P.W."/>
        </authorList>
    </citation>
    <scope>NUCLEOTIDE SEQUENCE [LARGE SCALE GENOMIC DNA]</scope>
    <source>
        <strain evidence="5 6">DSM 19910</strain>
    </source>
</reference>
<dbReference type="Gene3D" id="3.30.450.90">
    <property type="match status" value="1"/>
</dbReference>
<dbReference type="GO" id="GO:0005886">
    <property type="term" value="C:plasma membrane"/>
    <property type="evidence" value="ECO:0007669"/>
    <property type="project" value="TreeGrafter"/>
</dbReference>
<organism evidence="5 6">
    <name type="scientific">Liquorilactobacillus capillatus DSM 19910</name>
    <dbReference type="NCBI Taxonomy" id="1423731"/>
    <lineage>
        <taxon>Bacteria</taxon>
        <taxon>Bacillati</taxon>
        <taxon>Bacillota</taxon>
        <taxon>Bacilli</taxon>
        <taxon>Lactobacillales</taxon>
        <taxon>Lactobacillaceae</taxon>
        <taxon>Liquorilactobacillus</taxon>
    </lineage>
</organism>
<dbReference type="STRING" id="1423731.FC81_GL000603"/>
<accession>A0A0R1MEG7</accession>
<comment type="caution">
    <text evidence="5">The sequence shown here is derived from an EMBL/GenBank/DDBJ whole genome shotgun (WGS) entry which is preliminary data.</text>
</comment>
<dbReference type="InterPro" id="IPR001482">
    <property type="entry name" value="T2SS/T4SS_dom"/>
</dbReference>
<evidence type="ECO:0000256" key="1">
    <source>
        <dbReference type="ARBA" id="ARBA00006611"/>
    </source>
</evidence>
<dbReference type="PANTHER" id="PTHR30258">
    <property type="entry name" value="TYPE II SECRETION SYSTEM PROTEIN GSPE-RELATED"/>
    <property type="match status" value="1"/>
</dbReference>
<dbReference type="InterPro" id="IPR047667">
    <property type="entry name" value="ATPase_ComGA"/>
</dbReference>
<evidence type="ECO:0000256" key="2">
    <source>
        <dbReference type="ARBA" id="ARBA00022741"/>
    </source>
</evidence>
<keyword evidence="2" id="KW-0547">Nucleotide-binding</keyword>
<dbReference type="PATRIC" id="fig|1423731.3.peg.618"/>
<evidence type="ECO:0000313" key="6">
    <source>
        <dbReference type="Proteomes" id="UP000051621"/>
    </source>
</evidence>
<dbReference type="CDD" id="cd01129">
    <property type="entry name" value="PulE-GspE-like"/>
    <property type="match status" value="1"/>
</dbReference>
<evidence type="ECO:0000259" key="4">
    <source>
        <dbReference type="Pfam" id="PF00437"/>
    </source>
</evidence>
<dbReference type="NCBIfam" id="NF041000">
    <property type="entry name" value="ATPase_ComGA"/>
    <property type="match status" value="1"/>
</dbReference>
<comment type="similarity">
    <text evidence="1">Belongs to the GSP E family.</text>
</comment>
<dbReference type="GO" id="GO:0016887">
    <property type="term" value="F:ATP hydrolysis activity"/>
    <property type="evidence" value="ECO:0007669"/>
    <property type="project" value="TreeGrafter"/>
</dbReference>
<dbReference type="Pfam" id="PF00437">
    <property type="entry name" value="T2SSE"/>
    <property type="match status" value="1"/>
</dbReference>
<dbReference type="InterPro" id="IPR027417">
    <property type="entry name" value="P-loop_NTPase"/>
</dbReference>
<dbReference type="Gene3D" id="3.40.50.300">
    <property type="entry name" value="P-loop containing nucleotide triphosphate hydrolases"/>
    <property type="match status" value="1"/>
</dbReference>
<feature type="domain" description="Bacterial type II secretion system protein E" evidence="4">
    <location>
        <begin position="5"/>
        <end position="269"/>
    </location>
</feature>
<dbReference type="Proteomes" id="UP000051621">
    <property type="component" value="Unassembled WGS sequence"/>
</dbReference>
<proteinExistence type="inferred from homology"/>
<dbReference type="EMBL" id="AZEF01000010">
    <property type="protein sequence ID" value="KRL02715.1"/>
    <property type="molecule type" value="Genomic_DNA"/>
</dbReference>
<dbReference type="GO" id="GO:0005524">
    <property type="term" value="F:ATP binding"/>
    <property type="evidence" value="ECO:0007669"/>
    <property type="project" value="UniProtKB-KW"/>
</dbReference>
<keyword evidence="6" id="KW-1185">Reference proteome</keyword>
<evidence type="ECO:0000256" key="3">
    <source>
        <dbReference type="ARBA" id="ARBA00022840"/>
    </source>
</evidence>